<evidence type="ECO:0000313" key="2">
    <source>
        <dbReference type="Proteomes" id="UP000295391"/>
    </source>
</evidence>
<dbReference type="RefSeq" id="WP_133573309.1">
    <property type="nucleotide sequence ID" value="NZ_SNYR01000003.1"/>
</dbReference>
<proteinExistence type="predicted"/>
<dbReference type="Proteomes" id="UP000295391">
    <property type="component" value="Unassembled WGS sequence"/>
</dbReference>
<dbReference type="AlphaFoldDB" id="A0A4R6VF36"/>
<evidence type="ECO:0000313" key="1">
    <source>
        <dbReference type="EMBL" id="TDQ61594.1"/>
    </source>
</evidence>
<organism evidence="1 2">
    <name type="scientific">Maritalea mobilis</name>
    <dbReference type="NCBI Taxonomy" id="483324"/>
    <lineage>
        <taxon>Bacteria</taxon>
        <taxon>Pseudomonadati</taxon>
        <taxon>Pseudomonadota</taxon>
        <taxon>Alphaproteobacteria</taxon>
        <taxon>Hyphomicrobiales</taxon>
        <taxon>Devosiaceae</taxon>
        <taxon>Maritalea</taxon>
    </lineage>
</organism>
<dbReference type="EMBL" id="SNYR01000003">
    <property type="protein sequence ID" value="TDQ61594.1"/>
    <property type="molecule type" value="Genomic_DNA"/>
</dbReference>
<accession>A0A4R6VF36</accession>
<name>A0A4R6VF36_9HYPH</name>
<reference evidence="1 2" key="1">
    <citation type="submission" date="2019-03" db="EMBL/GenBank/DDBJ databases">
        <title>Genomic Encyclopedia of Type Strains, Phase III (KMG-III): the genomes of soil and plant-associated and newly described type strains.</title>
        <authorList>
            <person name="Whitman W."/>
        </authorList>
    </citation>
    <scope>NUCLEOTIDE SEQUENCE [LARGE SCALE GENOMIC DNA]</scope>
    <source>
        <strain evidence="1 2">CGMCC 1.7002</strain>
    </source>
</reference>
<sequence length="86" mass="9695">MAAEKESNALANAPIVIEAQSHQARRRHAYRPEAHFVAHLLAQRPTLNPNRRQIRPGTQAAQSAYRANAERIVKRMPVGYNRTVEA</sequence>
<dbReference type="OrthoDB" id="7961366at2"/>
<comment type="caution">
    <text evidence="1">The sequence shown here is derived from an EMBL/GenBank/DDBJ whole genome shotgun (WGS) entry which is preliminary data.</text>
</comment>
<keyword evidence="2" id="KW-1185">Reference proteome</keyword>
<gene>
    <name evidence="1" type="ORF">ATL17_2693</name>
</gene>
<protein>
    <submittedName>
        <fullName evidence="1">Uncharacterized protein</fullName>
    </submittedName>
</protein>